<dbReference type="GO" id="GO:0090263">
    <property type="term" value="P:positive regulation of canonical Wnt signaling pathway"/>
    <property type="evidence" value="ECO:0007669"/>
    <property type="project" value="TreeGrafter"/>
</dbReference>
<evidence type="ECO:0000313" key="2">
    <source>
        <dbReference type="EMBL" id="GMT14281.1"/>
    </source>
</evidence>
<dbReference type="GO" id="GO:0000209">
    <property type="term" value="P:protein polyubiquitination"/>
    <property type="evidence" value="ECO:0007669"/>
    <property type="project" value="TreeGrafter"/>
</dbReference>
<feature type="domain" description="E3 ubiquitin-protein ligase UBR5 ubiquitin-associated" evidence="1">
    <location>
        <begin position="95"/>
        <end position="140"/>
    </location>
</feature>
<dbReference type="GO" id="GO:0005737">
    <property type="term" value="C:cytoplasm"/>
    <property type="evidence" value="ECO:0007669"/>
    <property type="project" value="TreeGrafter"/>
</dbReference>
<dbReference type="Proteomes" id="UP001432322">
    <property type="component" value="Unassembled WGS sequence"/>
</dbReference>
<dbReference type="AlphaFoldDB" id="A0AAV5V3W6"/>
<organism evidence="2 3">
    <name type="scientific">Pristionchus fissidentatus</name>
    <dbReference type="NCBI Taxonomy" id="1538716"/>
    <lineage>
        <taxon>Eukaryota</taxon>
        <taxon>Metazoa</taxon>
        <taxon>Ecdysozoa</taxon>
        <taxon>Nematoda</taxon>
        <taxon>Chromadorea</taxon>
        <taxon>Rhabditida</taxon>
        <taxon>Rhabditina</taxon>
        <taxon>Diplogasteromorpha</taxon>
        <taxon>Diplogasteroidea</taxon>
        <taxon>Neodiplogasteridae</taxon>
        <taxon>Pristionchus</taxon>
    </lineage>
</organism>
<keyword evidence="3" id="KW-1185">Reference proteome</keyword>
<dbReference type="PANTHER" id="PTHR46276:SF1">
    <property type="entry name" value="E3 UBIQUITIN-PROTEIN LIGASE UBR5"/>
    <property type="match status" value="1"/>
</dbReference>
<dbReference type="InterPro" id="IPR024725">
    <property type="entry name" value="UBR5_UBA"/>
</dbReference>
<evidence type="ECO:0000313" key="3">
    <source>
        <dbReference type="Proteomes" id="UP001432322"/>
    </source>
</evidence>
<gene>
    <name evidence="2" type="ORF">PFISCL1PPCAC_5578</name>
</gene>
<dbReference type="PANTHER" id="PTHR46276">
    <property type="entry name" value="E3 UBIQUITIN-PROTEIN LIGASE UBR5"/>
    <property type="match status" value="1"/>
</dbReference>
<dbReference type="Gene3D" id="1.10.8.10">
    <property type="entry name" value="DNA helicase RuvA subunit, C-terminal domain"/>
    <property type="match status" value="1"/>
</dbReference>
<sequence length="140" mass="15895">MVRSVAFHTWKPRGLWYLLPRPPRTLQLLHRQSMELEVVEEEGREGDLVEGPGSGGTSAHPSLIARTAKFRRVVLATSGRHDLRSVIIDRARPMLPASVVPEDLIAQAQVNQNSKNHRLYYKERQRKNVNVNEAVNNLLS</sequence>
<name>A0AAV5V3W6_9BILA</name>
<dbReference type="GO" id="GO:0005634">
    <property type="term" value="C:nucleus"/>
    <property type="evidence" value="ECO:0007669"/>
    <property type="project" value="TreeGrafter"/>
</dbReference>
<comment type="caution">
    <text evidence="2">The sequence shown here is derived from an EMBL/GenBank/DDBJ whole genome shotgun (WGS) entry which is preliminary data.</text>
</comment>
<accession>A0AAV5V3W6</accession>
<protein>
    <recommendedName>
        <fullName evidence="1">E3 ubiquitin-protein ligase UBR5 ubiquitin-associated domain-containing protein</fullName>
    </recommendedName>
</protein>
<dbReference type="GO" id="GO:0043130">
    <property type="term" value="F:ubiquitin binding"/>
    <property type="evidence" value="ECO:0007669"/>
    <property type="project" value="InterPro"/>
</dbReference>
<dbReference type="Pfam" id="PF11547">
    <property type="entry name" value="E3_UbLigase_EDD"/>
    <property type="match status" value="1"/>
</dbReference>
<proteinExistence type="predicted"/>
<reference evidence="2" key="1">
    <citation type="submission" date="2023-10" db="EMBL/GenBank/DDBJ databases">
        <title>Genome assembly of Pristionchus species.</title>
        <authorList>
            <person name="Yoshida K."/>
            <person name="Sommer R.J."/>
        </authorList>
    </citation>
    <scope>NUCLEOTIDE SEQUENCE</scope>
    <source>
        <strain evidence="2">RS5133</strain>
    </source>
</reference>
<evidence type="ECO:0000259" key="1">
    <source>
        <dbReference type="Pfam" id="PF11547"/>
    </source>
</evidence>
<dbReference type="EMBL" id="BTSY01000002">
    <property type="protein sequence ID" value="GMT14281.1"/>
    <property type="molecule type" value="Genomic_DNA"/>
</dbReference>
<dbReference type="GO" id="GO:0034450">
    <property type="term" value="F:ubiquitin-ubiquitin ligase activity"/>
    <property type="evidence" value="ECO:0007669"/>
    <property type="project" value="TreeGrafter"/>
</dbReference>